<accession>A0ABS9LAS7</accession>
<keyword evidence="2" id="KW-1185">Reference proteome</keyword>
<sequence length="68" mass="7228">MIAPSRQQVSAGSRAEADQLLNAVVEELQLLARQDGTCGILVTKTGPGQFTVELSDDVPFGITEERIG</sequence>
<organism evidence="1 2">
    <name type="scientific">Arthrobacter hankyongi</name>
    <dbReference type="NCBI Taxonomy" id="2904801"/>
    <lineage>
        <taxon>Bacteria</taxon>
        <taxon>Bacillati</taxon>
        <taxon>Actinomycetota</taxon>
        <taxon>Actinomycetes</taxon>
        <taxon>Micrococcales</taxon>
        <taxon>Micrococcaceae</taxon>
        <taxon>Arthrobacter</taxon>
    </lineage>
</organism>
<gene>
    <name evidence="1" type="ORF">LVY72_17895</name>
</gene>
<protein>
    <submittedName>
        <fullName evidence="1">Uncharacterized protein</fullName>
    </submittedName>
</protein>
<proteinExistence type="predicted"/>
<name>A0ABS9LAS7_9MICC</name>
<evidence type="ECO:0000313" key="2">
    <source>
        <dbReference type="Proteomes" id="UP001165368"/>
    </source>
</evidence>
<evidence type="ECO:0000313" key="1">
    <source>
        <dbReference type="EMBL" id="MCG2623770.1"/>
    </source>
</evidence>
<reference evidence="1" key="1">
    <citation type="submission" date="2022-01" db="EMBL/GenBank/DDBJ databases">
        <authorList>
            <person name="Jo J.-H."/>
            <person name="Im W.-T."/>
        </authorList>
    </citation>
    <scope>NUCLEOTIDE SEQUENCE</scope>
    <source>
        <strain evidence="1">I2-34</strain>
    </source>
</reference>
<dbReference type="RefSeq" id="WP_237823841.1">
    <property type="nucleotide sequence ID" value="NZ_JAKLTQ010000016.1"/>
</dbReference>
<dbReference type="EMBL" id="JAKLTQ010000016">
    <property type="protein sequence ID" value="MCG2623770.1"/>
    <property type="molecule type" value="Genomic_DNA"/>
</dbReference>
<dbReference type="Proteomes" id="UP001165368">
    <property type="component" value="Unassembled WGS sequence"/>
</dbReference>
<comment type="caution">
    <text evidence="1">The sequence shown here is derived from an EMBL/GenBank/DDBJ whole genome shotgun (WGS) entry which is preliminary data.</text>
</comment>